<evidence type="ECO:0000313" key="2">
    <source>
        <dbReference type="EMBL" id="KAK0729771.1"/>
    </source>
</evidence>
<proteinExistence type="predicted"/>
<evidence type="ECO:0000313" key="3">
    <source>
        <dbReference type="Proteomes" id="UP001172102"/>
    </source>
</evidence>
<dbReference type="InterPro" id="IPR008952">
    <property type="entry name" value="Tetraspanin_EC2_sf"/>
</dbReference>
<feature type="transmembrane region" description="Helical" evidence="1">
    <location>
        <begin position="49"/>
        <end position="71"/>
    </location>
</feature>
<name>A0AA40EA71_9PEZI</name>
<comment type="caution">
    <text evidence="2">The sequence shown here is derived from an EMBL/GenBank/DDBJ whole genome shotgun (WGS) entry which is preliminary data.</text>
</comment>
<feature type="transmembrane region" description="Helical" evidence="1">
    <location>
        <begin position="181"/>
        <end position="203"/>
    </location>
</feature>
<evidence type="ECO:0008006" key="4">
    <source>
        <dbReference type="Google" id="ProtNLM"/>
    </source>
</evidence>
<dbReference type="SUPFAM" id="SSF48652">
    <property type="entry name" value="Tetraspanin"/>
    <property type="match status" value="1"/>
</dbReference>
<gene>
    <name evidence="2" type="ORF">B0H67DRAFT_8504</name>
</gene>
<dbReference type="EMBL" id="JAUKUA010000001">
    <property type="protein sequence ID" value="KAK0729771.1"/>
    <property type="molecule type" value="Genomic_DNA"/>
</dbReference>
<accession>A0AA40EA71</accession>
<evidence type="ECO:0000256" key="1">
    <source>
        <dbReference type="SAM" id="Phobius"/>
    </source>
</evidence>
<reference evidence="2" key="1">
    <citation type="submission" date="2023-06" db="EMBL/GenBank/DDBJ databases">
        <title>Genome-scale phylogeny and comparative genomics of the fungal order Sordariales.</title>
        <authorList>
            <consortium name="Lawrence Berkeley National Laboratory"/>
            <person name="Hensen N."/>
            <person name="Bonometti L."/>
            <person name="Westerberg I."/>
            <person name="Brannstrom I.O."/>
            <person name="Guillou S."/>
            <person name="Cros-Aarteil S."/>
            <person name="Calhoun S."/>
            <person name="Haridas S."/>
            <person name="Kuo A."/>
            <person name="Mondo S."/>
            <person name="Pangilinan J."/>
            <person name="Riley R."/>
            <person name="Labutti K."/>
            <person name="Andreopoulos B."/>
            <person name="Lipzen A."/>
            <person name="Chen C."/>
            <person name="Yanf M."/>
            <person name="Daum C."/>
            <person name="Ng V."/>
            <person name="Clum A."/>
            <person name="Steindorff A."/>
            <person name="Ohm R."/>
            <person name="Martin F."/>
            <person name="Silar P."/>
            <person name="Natvig D."/>
            <person name="Lalanne C."/>
            <person name="Gautier V."/>
            <person name="Ament-Velasquez S.L."/>
            <person name="Kruys A."/>
            <person name="Hutchinson M.I."/>
            <person name="Powell A.J."/>
            <person name="Barry K."/>
            <person name="Miller A.N."/>
            <person name="Grigoriev I.V."/>
            <person name="Debuchy R."/>
            <person name="Gladieux P."/>
            <person name="Thoren M.H."/>
            <person name="Johannesson H."/>
        </authorList>
    </citation>
    <scope>NUCLEOTIDE SEQUENCE</scope>
    <source>
        <strain evidence="2">SMH4607-1</strain>
    </source>
</reference>
<dbReference type="GO" id="GO:0016020">
    <property type="term" value="C:membrane"/>
    <property type="evidence" value="ECO:0007669"/>
    <property type="project" value="InterPro"/>
</dbReference>
<protein>
    <recommendedName>
        <fullName evidence="4">Tetraspanin</fullName>
    </recommendedName>
</protein>
<keyword evidence="3" id="KW-1185">Reference proteome</keyword>
<keyword evidence="1" id="KW-0472">Membrane</keyword>
<dbReference type="Proteomes" id="UP001172102">
    <property type="component" value="Unassembled WGS sequence"/>
</dbReference>
<keyword evidence="1" id="KW-0812">Transmembrane</keyword>
<feature type="transmembrane region" description="Helical" evidence="1">
    <location>
        <begin position="83"/>
        <end position="107"/>
    </location>
</feature>
<keyword evidence="1" id="KW-1133">Transmembrane helix</keyword>
<dbReference type="AlphaFoldDB" id="A0AA40EA71"/>
<feature type="transmembrane region" description="Helical" evidence="1">
    <location>
        <begin position="7"/>
        <end position="29"/>
    </location>
</feature>
<sequence length="225" mass="24516">MANKVALAYMASDFLFVLMGIFMLAFSLVVQNVQNEQPTEGRQAARNLLYQSFPLTAGIANAVLVFITFVVTIPGIITRARAWLKLGGVLATISAVFSLVIGLYLWILTLKIKGDFAPLWMSQTPAVQDLMQTTFSCCGYFNSSSPAFVTNPMCPSPAAAALMRGCATPITAFANVFLDDIFTGVFGMVGVDAVFIMATVCLLKERKERERFRHIDEKSGARGAF</sequence>
<organism evidence="2 3">
    <name type="scientific">Lasiosphaeris hirsuta</name>
    <dbReference type="NCBI Taxonomy" id="260670"/>
    <lineage>
        <taxon>Eukaryota</taxon>
        <taxon>Fungi</taxon>
        <taxon>Dikarya</taxon>
        <taxon>Ascomycota</taxon>
        <taxon>Pezizomycotina</taxon>
        <taxon>Sordariomycetes</taxon>
        <taxon>Sordariomycetidae</taxon>
        <taxon>Sordariales</taxon>
        <taxon>Lasiosphaeriaceae</taxon>
        <taxon>Lasiosphaeris</taxon>
    </lineage>
</organism>